<reference evidence="2 3" key="1">
    <citation type="submission" date="2024-06" db="EMBL/GenBank/DDBJ databases">
        <title>A chromosome-level genome assembly of beet webworm, Loxostege sticticalis.</title>
        <authorList>
            <person name="Zhang Y."/>
        </authorList>
    </citation>
    <scope>NUCLEOTIDE SEQUENCE [LARGE SCALE GENOMIC DNA]</scope>
    <source>
        <strain evidence="2">AQ028</strain>
        <tissue evidence="2">Male pupae</tissue>
    </source>
</reference>
<organism evidence="2 3">
    <name type="scientific">Loxostege sticticalis</name>
    <name type="common">Beet webworm moth</name>
    <dbReference type="NCBI Taxonomy" id="481309"/>
    <lineage>
        <taxon>Eukaryota</taxon>
        <taxon>Metazoa</taxon>
        <taxon>Ecdysozoa</taxon>
        <taxon>Arthropoda</taxon>
        <taxon>Hexapoda</taxon>
        <taxon>Insecta</taxon>
        <taxon>Pterygota</taxon>
        <taxon>Neoptera</taxon>
        <taxon>Endopterygota</taxon>
        <taxon>Lepidoptera</taxon>
        <taxon>Glossata</taxon>
        <taxon>Ditrysia</taxon>
        <taxon>Pyraloidea</taxon>
        <taxon>Crambidae</taxon>
        <taxon>Pyraustinae</taxon>
        <taxon>Loxostege</taxon>
    </lineage>
</organism>
<dbReference type="AlphaFoldDB" id="A0ABD0SFK9"/>
<dbReference type="EMBL" id="JBEDNZ010000023">
    <property type="protein sequence ID" value="KAL0812123.1"/>
    <property type="molecule type" value="Genomic_DNA"/>
</dbReference>
<evidence type="ECO:0000313" key="2">
    <source>
        <dbReference type="EMBL" id="KAL0812123.1"/>
    </source>
</evidence>
<protein>
    <submittedName>
        <fullName evidence="2">Uncharacterized protein</fullName>
    </submittedName>
</protein>
<name>A0ABD0SFK9_LOXSC</name>
<sequence>MDLHLKNVTCVLDEDGSPRYDPQEYLDTFQYAQDPLDGFTEEFMKTQAVHPCHNRSRSKVKRRRNNVGETSTKKQRTHSFVINSAPSKGLRLIKIEILELNGSQRISDTVQDNNVILSSQYVVKDIEDEIMEQTEKIINNISKKNLWL</sequence>
<evidence type="ECO:0000313" key="3">
    <source>
        <dbReference type="Proteomes" id="UP001549921"/>
    </source>
</evidence>
<proteinExistence type="predicted"/>
<gene>
    <name evidence="2" type="ORF">ABMA28_009501</name>
</gene>
<comment type="caution">
    <text evidence="2">The sequence shown here is derived from an EMBL/GenBank/DDBJ whole genome shotgun (WGS) entry which is preliminary data.</text>
</comment>
<evidence type="ECO:0000256" key="1">
    <source>
        <dbReference type="SAM" id="MobiDB-lite"/>
    </source>
</evidence>
<dbReference type="Proteomes" id="UP001549921">
    <property type="component" value="Unassembled WGS sequence"/>
</dbReference>
<feature type="region of interest" description="Disordered" evidence="1">
    <location>
        <begin position="54"/>
        <end position="76"/>
    </location>
</feature>
<feature type="compositionally biased region" description="Basic residues" evidence="1">
    <location>
        <begin position="54"/>
        <end position="65"/>
    </location>
</feature>
<accession>A0ABD0SFK9</accession>